<evidence type="ECO:0000259" key="3">
    <source>
        <dbReference type="PROSITE" id="PS50977"/>
    </source>
</evidence>
<dbReference type="AlphaFoldDB" id="A0A4Y8JX45"/>
<dbReference type="Proteomes" id="UP000297472">
    <property type="component" value="Unassembled WGS sequence"/>
</dbReference>
<dbReference type="InterPro" id="IPR041467">
    <property type="entry name" value="Sco4008_C"/>
</dbReference>
<accession>A0A4Y8JX45</accession>
<feature type="domain" description="HTH tetR-type" evidence="3">
    <location>
        <begin position="6"/>
        <end position="66"/>
    </location>
</feature>
<evidence type="ECO:0000313" key="4">
    <source>
        <dbReference type="EMBL" id="TFD32712.1"/>
    </source>
</evidence>
<dbReference type="InterPro" id="IPR001647">
    <property type="entry name" value="HTH_TetR"/>
</dbReference>
<gene>
    <name evidence="4" type="ORF">E3T49_04320</name>
</gene>
<evidence type="ECO:0000313" key="5">
    <source>
        <dbReference type="Proteomes" id="UP000297472"/>
    </source>
</evidence>
<dbReference type="GO" id="GO:0006355">
    <property type="term" value="P:regulation of DNA-templated transcription"/>
    <property type="evidence" value="ECO:0007669"/>
    <property type="project" value="UniProtKB-ARBA"/>
</dbReference>
<reference evidence="4 5" key="1">
    <citation type="submission" date="2019-03" db="EMBL/GenBank/DDBJ databases">
        <title>Genomics of glacier-inhabiting Cryobacterium strains.</title>
        <authorList>
            <person name="Liu Q."/>
            <person name="Xin Y.-H."/>
        </authorList>
    </citation>
    <scope>NUCLEOTIDE SEQUENCE [LARGE SCALE GENOMIC DNA]</scope>
    <source>
        <strain evidence="4 5">TMT1-51</strain>
    </source>
</reference>
<dbReference type="OrthoDB" id="4726108at2"/>
<organism evidence="4 5">
    <name type="scientific">Cryobacterium cryoconiti</name>
    <dbReference type="NCBI Taxonomy" id="1259239"/>
    <lineage>
        <taxon>Bacteria</taxon>
        <taxon>Bacillati</taxon>
        <taxon>Actinomycetota</taxon>
        <taxon>Actinomycetes</taxon>
        <taxon>Micrococcales</taxon>
        <taxon>Microbacteriaceae</taxon>
        <taxon>Cryobacterium</taxon>
    </lineage>
</organism>
<keyword evidence="5" id="KW-1185">Reference proteome</keyword>
<dbReference type="Gene3D" id="1.10.357.10">
    <property type="entry name" value="Tetracycline Repressor, domain 2"/>
    <property type="match status" value="1"/>
</dbReference>
<dbReference type="RefSeq" id="WP_134423731.1">
    <property type="nucleotide sequence ID" value="NZ_SOHA01000006.1"/>
</dbReference>
<dbReference type="InterPro" id="IPR050109">
    <property type="entry name" value="HTH-type_TetR-like_transc_reg"/>
</dbReference>
<feature type="DNA-binding region" description="H-T-H motif" evidence="2">
    <location>
        <begin position="29"/>
        <end position="48"/>
    </location>
</feature>
<dbReference type="PANTHER" id="PTHR30328">
    <property type="entry name" value="TRANSCRIPTIONAL REPRESSOR"/>
    <property type="match status" value="1"/>
</dbReference>
<name>A0A4Y8JX45_9MICO</name>
<comment type="caution">
    <text evidence="4">The sequence shown here is derived from an EMBL/GenBank/DDBJ whole genome shotgun (WGS) entry which is preliminary data.</text>
</comment>
<keyword evidence="1 2" id="KW-0238">DNA-binding</keyword>
<dbReference type="PANTHER" id="PTHR30328:SF54">
    <property type="entry name" value="HTH-TYPE TRANSCRIPTIONAL REPRESSOR SCO4008"/>
    <property type="match status" value="1"/>
</dbReference>
<dbReference type="SUPFAM" id="SSF46689">
    <property type="entry name" value="Homeodomain-like"/>
    <property type="match status" value="1"/>
</dbReference>
<proteinExistence type="predicted"/>
<evidence type="ECO:0000256" key="1">
    <source>
        <dbReference type="ARBA" id="ARBA00023125"/>
    </source>
</evidence>
<dbReference type="GO" id="GO:0003677">
    <property type="term" value="F:DNA binding"/>
    <property type="evidence" value="ECO:0007669"/>
    <property type="project" value="UniProtKB-UniRule"/>
</dbReference>
<evidence type="ECO:0000256" key="2">
    <source>
        <dbReference type="PROSITE-ProRule" id="PRU00335"/>
    </source>
</evidence>
<dbReference type="SUPFAM" id="SSF48498">
    <property type="entry name" value="Tetracyclin repressor-like, C-terminal domain"/>
    <property type="match status" value="1"/>
</dbReference>
<dbReference type="PROSITE" id="PS50977">
    <property type="entry name" value="HTH_TETR_2"/>
    <property type="match status" value="1"/>
</dbReference>
<dbReference type="InterPro" id="IPR009057">
    <property type="entry name" value="Homeodomain-like_sf"/>
</dbReference>
<dbReference type="Pfam" id="PF00440">
    <property type="entry name" value="TetR_N"/>
    <property type="match status" value="1"/>
</dbReference>
<protein>
    <submittedName>
        <fullName evidence="4">TetR/AcrR family transcriptional regulator</fullName>
    </submittedName>
</protein>
<dbReference type="EMBL" id="SOHA01000006">
    <property type="protein sequence ID" value="TFD32712.1"/>
    <property type="molecule type" value="Genomic_DNA"/>
</dbReference>
<dbReference type="InterPro" id="IPR036271">
    <property type="entry name" value="Tet_transcr_reg_TetR-rel_C_sf"/>
</dbReference>
<sequence>MRADGEATRDRILVAAQAEFAQFGLAGARVDRIAVAARASKERLYAYFGDKAALFAAVLETNLREVMAAMPLDAADLPGFVGGVFDHVADFPEHLRMMDWARLEGSAGVLPVTPEWRTGPEARAIAERQSQGLIDPAWEPEDLVTVLFSIATAWVHVPRAFTEPAESPATSRQRRRAAAVTAARKVIAP</sequence>
<dbReference type="Pfam" id="PF17926">
    <property type="entry name" value="TetR_C_21"/>
    <property type="match status" value="1"/>
</dbReference>